<dbReference type="Pfam" id="PF00462">
    <property type="entry name" value="Glutaredoxin"/>
    <property type="match status" value="1"/>
</dbReference>
<comment type="caution">
    <text evidence="2">The sequence shown here is derived from an EMBL/GenBank/DDBJ whole genome shotgun (WGS) entry which is preliminary data.</text>
</comment>
<keyword evidence="3" id="KW-1185">Reference proteome</keyword>
<name>A0ABU8F4Y7_9BACI</name>
<evidence type="ECO:0000313" key="2">
    <source>
        <dbReference type="EMBL" id="MEI4769106.1"/>
    </source>
</evidence>
<evidence type="ECO:0000259" key="1">
    <source>
        <dbReference type="Pfam" id="PF00462"/>
    </source>
</evidence>
<dbReference type="RefSeq" id="WP_336496650.1">
    <property type="nucleotide sequence ID" value="NZ_JBAWSY010000002.1"/>
</dbReference>
<sequence>MANEVSVVVWSKEGCSYCNEVKEYLMEQNIAYKTVDVKDHDEFRDILDTKYGVRHVPVVEIGEGGVYKGVTEVGLEHLKAALQGVPV</sequence>
<dbReference type="InterPro" id="IPR002109">
    <property type="entry name" value="Glutaredoxin"/>
</dbReference>
<dbReference type="InterPro" id="IPR051548">
    <property type="entry name" value="Grx-like_ET"/>
</dbReference>
<dbReference type="Gene3D" id="3.40.30.10">
    <property type="entry name" value="Glutaredoxin"/>
    <property type="match status" value="1"/>
</dbReference>
<dbReference type="EMBL" id="JBAWSY010000002">
    <property type="protein sequence ID" value="MEI4769106.1"/>
    <property type="molecule type" value="Genomic_DNA"/>
</dbReference>
<dbReference type="PANTHER" id="PTHR34386:SF1">
    <property type="entry name" value="GLUTAREDOXIN-LIKE PROTEIN NRDH"/>
    <property type="match status" value="1"/>
</dbReference>
<reference evidence="2 3" key="1">
    <citation type="submission" date="2024-01" db="EMBL/GenBank/DDBJ databases">
        <title>Seven novel Bacillus-like species.</title>
        <authorList>
            <person name="Liu G."/>
        </authorList>
    </citation>
    <scope>NUCLEOTIDE SEQUENCE [LARGE SCALE GENOMIC DNA]</scope>
    <source>
        <strain evidence="2 3">FJAT-51614</strain>
    </source>
</reference>
<protein>
    <submittedName>
        <fullName evidence="2">Glutaredoxin family protein</fullName>
    </submittedName>
</protein>
<dbReference type="SUPFAM" id="SSF52833">
    <property type="entry name" value="Thioredoxin-like"/>
    <property type="match status" value="1"/>
</dbReference>
<dbReference type="InterPro" id="IPR036249">
    <property type="entry name" value="Thioredoxin-like_sf"/>
</dbReference>
<dbReference type="CDD" id="cd02976">
    <property type="entry name" value="NrdH"/>
    <property type="match status" value="1"/>
</dbReference>
<dbReference type="PANTHER" id="PTHR34386">
    <property type="entry name" value="GLUTAREDOXIN"/>
    <property type="match status" value="1"/>
</dbReference>
<evidence type="ECO:0000313" key="3">
    <source>
        <dbReference type="Proteomes" id="UP001364890"/>
    </source>
</evidence>
<organism evidence="2 3">
    <name type="scientific">Psychrobacillus mangrovi</name>
    <dbReference type="NCBI Taxonomy" id="3117745"/>
    <lineage>
        <taxon>Bacteria</taxon>
        <taxon>Bacillati</taxon>
        <taxon>Bacillota</taxon>
        <taxon>Bacilli</taxon>
        <taxon>Bacillales</taxon>
        <taxon>Bacillaceae</taxon>
        <taxon>Psychrobacillus</taxon>
    </lineage>
</organism>
<dbReference type="Proteomes" id="UP001364890">
    <property type="component" value="Unassembled WGS sequence"/>
</dbReference>
<accession>A0ABU8F4Y7</accession>
<dbReference type="PROSITE" id="PS51354">
    <property type="entry name" value="GLUTAREDOXIN_2"/>
    <property type="match status" value="1"/>
</dbReference>
<gene>
    <name evidence="2" type="ORF">WAX74_05450</name>
</gene>
<proteinExistence type="predicted"/>
<feature type="domain" description="Glutaredoxin" evidence="1">
    <location>
        <begin position="7"/>
        <end position="63"/>
    </location>
</feature>